<keyword evidence="2" id="KW-1185">Reference proteome</keyword>
<evidence type="ECO:0000313" key="1">
    <source>
        <dbReference type="EMBL" id="CAC5423218.1"/>
    </source>
</evidence>
<dbReference type="EMBL" id="CACVKT020009753">
    <property type="protein sequence ID" value="CAC5423218.1"/>
    <property type="molecule type" value="Genomic_DNA"/>
</dbReference>
<reference evidence="1 2" key="1">
    <citation type="submission" date="2020-06" db="EMBL/GenBank/DDBJ databases">
        <authorList>
            <person name="Li R."/>
            <person name="Bekaert M."/>
        </authorList>
    </citation>
    <scope>NUCLEOTIDE SEQUENCE [LARGE SCALE GENOMIC DNA]</scope>
    <source>
        <strain evidence="2">wild</strain>
    </source>
</reference>
<evidence type="ECO:0000313" key="2">
    <source>
        <dbReference type="Proteomes" id="UP000507470"/>
    </source>
</evidence>
<organism evidence="1 2">
    <name type="scientific">Mytilus coruscus</name>
    <name type="common">Sea mussel</name>
    <dbReference type="NCBI Taxonomy" id="42192"/>
    <lineage>
        <taxon>Eukaryota</taxon>
        <taxon>Metazoa</taxon>
        <taxon>Spiralia</taxon>
        <taxon>Lophotrochozoa</taxon>
        <taxon>Mollusca</taxon>
        <taxon>Bivalvia</taxon>
        <taxon>Autobranchia</taxon>
        <taxon>Pteriomorphia</taxon>
        <taxon>Mytilida</taxon>
        <taxon>Mytiloidea</taxon>
        <taxon>Mytilidae</taxon>
        <taxon>Mytilinae</taxon>
        <taxon>Mytilus</taxon>
    </lineage>
</organism>
<dbReference type="Proteomes" id="UP000507470">
    <property type="component" value="Unassembled WGS sequence"/>
</dbReference>
<sequence>MPPKRKSTRSLPNKLLVLVNETTEEDQLEDEISTERQEDSQNIVDKWATENLDGNCVIHTPRLSKLGSTVTYLHNIPTKLEESYIHREQSTDYTSAGLGHIARIFSNKHTCSNCAKEECNLRQCPSSPKCVNCSGDHPTTSARCLKYQQILKRLEIQRILRAEIRRDENPY</sequence>
<gene>
    <name evidence="1" type="ORF">MCOR_55207</name>
</gene>
<protein>
    <submittedName>
        <fullName evidence="1">Uncharacterized protein</fullName>
    </submittedName>
</protein>
<proteinExistence type="predicted"/>
<dbReference type="OrthoDB" id="10069609at2759"/>
<name>A0A6J8ERQ1_MYTCO</name>
<accession>A0A6J8ERQ1</accession>
<dbReference type="AlphaFoldDB" id="A0A6J8ERQ1"/>